<proteinExistence type="predicted"/>
<evidence type="ECO:0000313" key="1">
    <source>
        <dbReference type="EMBL" id="KAK7939621.1"/>
    </source>
</evidence>
<dbReference type="InterPro" id="IPR043502">
    <property type="entry name" value="DNA/RNA_pol_sf"/>
</dbReference>
<dbReference type="PANTHER" id="PTHR47331">
    <property type="entry name" value="PHD-TYPE DOMAIN-CONTAINING PROTEIN"/>
    <property type="match status" value="1"/>
</dbReference>
<dbReference type="SUPFAM" id="SSF56672">
    <property type="entry name" value="DNA/RNA polymerases"/>
    <property type="match status" value="1"/>
</dbReference>
<dbReference type="AlphaFoldDB" id="A0AAW0QAC5"/>
<name>A0AAW0QAC5_9GOBI</name>
<gene>
    <name evidence="1" type="ORF">WMY93_002947</name>
</gene>
<protein>
    <submittedName>
        <fullName evidence="1">Uncharacterized protein</fullName>
    </submittedName>
</protein>
<keyword evidence="2" id="KW-1185">Reference proteome</keyword>
<evidence type="ECO:0000313" key="2">
    <source>
        <dbReference type="Proteomes" id="UP001460270"/>
    </source>
</evidence>
<dbReference type="Pfam" id="PF03564">
    <property type="entry name" value="DUF1759"/>
    <property type="match status" value="1"/>
</dbReference>
<comment type="caution">
    <text evidence="1">The sequence shown here is derived from an EMBL/GenBank/DDBJ whole genome shotgun (WGS) entry which is preliminary data.</text>
</comment>
<reference evidence="2" key="1">
    <citation type="submission" date="2024-04" db="EMBL/GenBank/DDBJ databases">
        <title>Salinicola lusitanus LLJ914,a marine bacterium isolated from the Okinawa Trough.</title>
        <authorList>
            <person name="Li J."/>
        </authorList>
    </citation>
    <scope>NUCLEOTIDE SEQUENCE [LARGE SCALE GENOMIC DNA]</scope>
</reference>
<dbReference type="EMBL" id="JBBPFD010000002">
    <property type="protein sequence ID" value="KAK7939621.1"/>
    <property type="molecule type" value="Genomic_DNA"/>
</dbReference>
<sequence length="821" mass="94278">METHLIHHQAGKGSVRSCQHLDSDKGFERAKTLLREHYGDEQKVAAAYMERAQSWPSIKNEDVKALQEYSLFLRGCCNAMENMQYLTDMDTPANMLDIVKKLPYKIRDRWRSHACDLQENTTEEQGQYRSILYGEADAQAPSYWKEGKYSAKNDGQEKVVSSYVVPELEVAALENDTFMDLPKAYTQQSMPVHRVNIPTNQDLSKWPYLRHLSLPQIEAGIELLIGTNVPRAMEPLEVIRSENNGPYAIRTELGWTVNGPLTGNGGEAVSHEQPVTVNRVSIVNLDDMWQQQFKMDFPESGVEEEVGLSREDLRFMDLVTNSTKHLDGHYQISLPLKNPDVIMPNNKKVVEQRLHHLKSRLQRDQQFHEEYNTFINNLLVKGYAEMVPAEELERRDGRVWYIPHHGVRHPTKGNLRVVFDCGASYKGESLNEQLLQGPDLTSSLIGVVTRFRKEPVVIMGDIESMFHQVRVPPEDADLLRFLWWPQGDLTQPSYDCLVSVAAEEEALTLCHELVSLCAKGGFCLTKWLSNRTAVLDSIPEARKAKGVKQWDLEREFLPIERVLGVEWCIRSDTFKFKIVLKNRPLTRRGILSTVSSIYDPLGMLSPVVLKAKKLLRDLCKRRIGWDDQIPETVSTEWLKWLQGLHLLDKFEMCRCLKPVEFGNVITAQLHHFCDASEEGYGTVTYLLQQNESLQRHSAFIMGKARVAPLKTVTIPRMELIAATMASRMDVLWRKELHMSLQDSVFWSDSASVLKYIKNETSRFKIFVANRVSEILNRPDLSNGGMLTLRRIQQMRHPEVSKWRLSSRMRCGRQVHHLFVGQ</sequence>
<organism evidence="1 2">
    <name type="scientific">Mugilogobius chulae</name>
    <name type="common">yellowstripe goby</name>
    <dbReference type="NCBI Taxonomy" id="88201"/>
    <lineage>
        <taxon>Eukaryota</taxon>
        <taxon>Metazoa</taxon>
        <taxon>Chordata</taxon>
        <taxon>Craniata</taxon>
        <taxon>Vertebrata</taxon>
        <taxon>Euteleostomi</taxon>
        <taxon>Actinopterygii</taxon>
        <taxon>Neopterygii</taxon>
        <taxon>Teleostei</taxon>
        <taxon>Neoteleostei</taxon>
        <taxon>Acanthomorphata</taxon>
        <taxon>Gobiaria</taxon>
        <taxon>Gobiiformes</taxon>
        <taxon>Gobioidei</taxon>
        <taxon>Gobiidae</taxon>
        <taxon>Gobionellinae</taxon>
        <taxon>Mugilogobius</taxon>
    </lineage>
</organism>
<dbReference type="Proteomes" id="UP001460270">
    <property type="component" value="Unassembled WGS sequence"/>
</dbReference>
<accession>A0AAW0QAC5</accession>
<dbReference type="InterPro" id="IPR005312">
    <property type="entry name" value="DUF1759"/>
</dbReference>
<dbReference type="InterPro" id="IPR008042">
    <property type="entry name" value="Retrotrans_Pao"/>
</dbReference>
<dbReference type="PANTHER" id="PTHR47331:SF1">
    <property type="entry name" value="GAG-LIKE PROTEIN"/>
    <property type="match status" value="1"/>
</dbReference>
<dbReference type="Pfam" id="PF05380">
    <property type="entry name" value="Peptidase_A17"/>
    <property type="match status" value="1"/>
</dbReference>